<gene>
    <name evidence="2" type="ORF">EV138_6727</name>
</gene>
<dbReference type="NCBIfam" id="TIGR03804">
    <property type="entry name" value="para_beta_helix"/>
    <property type="match status" value="1"/>
</dbReference>
<feature type="compositionally biased region" description="Polar residues" evidence="1">
    <location>
        <begin position="426"/>
        <end position="437"/>
    </location>
</feature>
<dbReference type="SMART" id="SM00710">
    <property type="entry name" value="PbH1"/>
    <property type="match status" value="6"/>
</dbReference>
<dbReference type="SUPFAM" id="SSF51126">
    <property type="entry name" value="Pectin lyase-like"/>
    <property type="match status" value="1"/>
</dbReference>
<dbReference type="OrthoDB" id="273319at2"/>
<dbReference type="RefSeq" id="WP_133983898.1">
    <property type="nucleotide sequence ID" value="NZ_SOCE01000002.1"/>
</dbReference>
<evidence type="ECO:0000313" key="2">
    <source>
        <dbReference type="EMBL" id="TDU84256.1"/>
    </source>
</evidence>
<dbReference type="Proteomes" id="UP000295151">
    <property type="component" value="Unassembled WGS sequence"/>
</dbReference>
<protein>
    <submittedName>
        <fullName evidence="2">Poly(Beta-D-mannuronate) lyase</fullName>
    </submittedName>
</protein>
<feature type="region of interest" description="Disordered" evidence="1">
    <location>
        <begin position="426"/>
        <end position="448"/>
    </location>
</feature>
<dbReference type="AlphaFoldDB" id="A0A4R7SZT3"/>
<dbReference type="GO" id="GO:0016829">
    <property type="term" value="F:lyase activity"/>
    <property type="evidence" value="ECO:0007669"/>
    <property type="project" value="UniProtKB-KW"/>
</dbReference>
<dbReference type="InterPro" id="IPR022441">
    <property type="entry name" value="Para_beta_helix_rpt-2"/>
</dbReference>
<dbReference type="InterPro" id="IPR011050">
    <property type="entry name" value="Pectin_lyase_fold/virulence"/>
</dbReference>
<dbReference type="InterPro" id="IPR012334">
    <property type="entry name" value="Pectin_lyas_fold"/>
</dbReference>
<evidence type="ECO:0000313" key="3">
    <source>
        <dbReference type="Proteomes" id="UP000295151"/>
    </source>
</evidence>
<dbReference type="Pfam" id="PF14592">
    <property type="entry name" value="Chondroitinas_B"/>
    <property type="match status" value="1"/>
</dbReference>
<dbReference type="PROSITE" id="PS51318">
    <property type="entry name" value="TAT"/>
    <property type="match status" value="1"/>
</dbReference>
<dbReference type="CDD" id="cd14251">
    <property type="entry name" value="PL-6"/>
    <property type="match status" value="1"/>
</dbReference>
<dbReference type="InterPro" id="IPR006311">
    <property type="entry name" value="TAT_signal"/>
</dbReference>
<reference evidence="2 3" key="1">
    <citation type="submission" date="2019-03" db="EMBL/GenBank/DDBJ databases">
        <title>Genomic Encyclopedia of Type Strains, Phase III (KMG-III): the genomes of soil and plant-associated and newly described type strains.</title>
        <authorList>
            <person name="Whitman W."/>
        </authorList>
    </citation>
    <scope>NUCLEOTIDE SEQUENCE [LARGE SCALE GENOMIC DNA]</scope>
    <source>
        <strain evidence="2 3">VKM Ac-2575</strain>
    </source>
</reference>
<dbReference type="Gene3D" id="2.160.20.10">
    <property type="entry name" value="Single-stranded right-handed beta-helix, Pectin lyase-like"/>
    <property type="match status" value="1"/>
</dbReference>
<evidence type="ECO:0000256" key="1">
    <source>
        <dbReference type="SAM" id="MobiDB-lite"/>
    </source>
</evidence>
<proteinExistence type="predicted"/>
<keyword evidence="2" id="KW-0456">Lyase</keyword>
<dbReference type="InterPro" id="IPR006626">
    <property type="entry name" value="PbH1"/>
</dbReference>
<name>A0A4R7SZT3_9ACTN</name>
<dbReference type="EMBL" id="SOCE01000002">
    <property type="protein sequence ID" value="TDU84256.1"/>
    <property type="molecule type" value="Genomic_DNA"/>
</dbReference>
<dbReference type="InterPro" id="IPR039513">
    <property type="entry name" value="PL-6"/>
</dbReference>
<feature type="region of interest" description="Disordered" evidence="1">
    <location>
        <begin position="308"/>
        <end position="327"/>
    </location>
</feature>
<comment type="caution">
    <text evidence="2">The sequence shown here is derived from an EMBL/GenBank/DDBJ whole genome shotgun (WGS) entry which is preliminary data.</text>
</comment>
<organism evidence="2 3">
    <name type="scientific">Kribbella voronezhensis</name>
    <dbReference type="NCBI Taxonomy" id="2512212"/>
    <lineage>
        <taxon>Bacteria</taxon>
        <taxon>Bacillati</taxon>
        <taxon>Actinomycetota</taxon>
        <taxon>Actinomycetes</taxon>
        <taxon>Propionibacteriales</taxon>
        <taxon>Kribbellaceae</taxon>
        <taxon>Kribbella</taxon>
    </lineage>
</organism>
<keyword evidence="3" id="KW-1185">Reference proteome</keyword>
<sequence>MDRRTFLAGGTLGVAAVALQLSGGRRADAQVSAVVTSLSQLQQAINSAGPGTTITVANGSYAVPSGSPVTISGRHGTSTAPITIVAESRGGVTLTGAQSFVFANSSYVTISGFAFRQSTTLEIPADCPRIRLTRNDFQLAAAAGHWVVVRGDDVKIDRNVFHDKSTLGVYLVIDGPGSTAMAQRTNIARNYFRDHTYSGDNGGEPIRLGVSGRALSTADATVEYNLFERVNGDPEAISVKSSGNTIRYNTIRSSTGGIVLRHGNENRVESNYLLSGANGIRIYGNDHLIVNNYVGGVGSAGIVLGSGTERDHYEGEPEDSRRGNDAPDRVTIVLNTLRNNAQAVVGESQRTIPPLGCRISDNLLVGDSGSLVDMPYLQGITWSGNILWGSASNGNIPSSGFTRADPKLVAGSDGVYRLSTGSAAVNASSQDHSSQVTDDLDGQPRVAPYDVGADELSTATTLRHPLTPTDVGPNAP</sequence>
<accession>A0A4R7SZT3</accession>